<dbReference type="InterPro" id="IPR051977">
    <property type="entry name" value="Rab11-interacting_regulator"/>
</dbReference>
<keyword evidence="7" id="KW-0472">Membrane</keyword>
<protein>
    <submittedName>
        <fullName evidence="9">GD14486</fullName>
    </submittedName>
</protein>
<dbReference type="PANTHER" id="PTHR15726">
    <property type="entry name" value="RAB11-FAMILY INTERACTING PROTEIN"/>
    <property type="match status" value="1"/>
</dbReference>
<dbReference type="EMBL" id="CM000363">
    <property type="protein sequence ID" value="EDX10427.1"/>
    <property type="molecule type" value="Genomic_DNA"/>
</dbReference>
<dbReference type="GO" id="GO:0032154">
    <property type="term" value="C:cleavage furrow"/>
    <property type="evidence" value="ECO:0007669"/>
    <property type="project" value="UniProtKB-SubCell"/>
</dbReference>
<reference evidence="9 10" key="1">
    <citation type="journal article" date="2007" name="Nature">
        <title>Evolution of genes and genomes on the Drosophila phylogeny.</title>
        <authorList>
            <consortium name="Drosophila 12 Genomes Consortium"/>
            <person name="Clark A.G."/>
            <person name="Eisen M.B."/>
            <person name="Smith D.R."/>
            <person name="Bergman C.M."/>
            <person name="Oliver B."/>
            <person name="Markow T.A."/>
            <person name="Kaufman T.C."/>
            <person name="Kellis M."/>
            <person name="Gelbart W."/>
            <person name="Iyer V.N."/>
            <person name="Pollard D.A."/>
            <person name="Sackton T.B."/>
            <person name="Larracuente A.M."/>
            <person name="Singh N.D."/>
            <person name="Abad J.P."/>
            <person name="Abt D.N."/>
            <person name="Adryan B."/>
            <person name="Aguade M."/>
            <person name="Akashi H."/>
            <person name="Anderson W.W."/>
            <person name="Aquadro C.F."/>
            <person name="Ardell D.H."/>
            <person name="Arguello R."/>
            <person name="Artieri C.G."/>
            <person name="Barbash D.A."/>
            <person name="Barker D."/>
            <person name="Barsanti P."/>
            <person name="Batterham P."/>
            <person name="Batzoglou S."/>
            <person name="Begun D."/>
            <person name="Bhutkar A."/>
            <person name="Blanco E."/>
            <person name="Bosak S.A."/>
            <person name="Bradley R.K."/>
            <person name="Brand A.D."/>
            <person name="Brent M.R."/>
            <person name="Brooks A.N."/>
            <person name="Brown R.H."/>
            <person name="Butlin R.K."/>
            <person name="Caggese C."/>
            <person name="Calvi B.R."/>
            <person name="Bernardo de Carvalho A."/>
            <person name="Caspi A."/>
            <person name="Castrezana S."/>
            <person name="Celniker S.E."/>
            <person name="Chang J.L."/>
            <person name="Chapple C."/>
            <person name="Chatterji S."/>
            <person name="Chinwalla A."/>
            <person name="Civetta A."/>
            <person name="Clifton S.W."/>
            <person name="Comeron J.M."/>
            <person name="Costello J.C."/>
            <person name="Coyne J.A."/>
            <person name="Daub J."/>
            <person name="David R.G."/>
            <person name="Delcher A.L."/>
            <person name="Delehaunty K."/>
            <person name="Do C.B."/>
            <person name="Ebling H."/>
            <person name="Edwards K."/>
            <person name="Eickbush T."/>
            <person name="Evans J.D."/>
            <person name="Filipski A."/>
            <person name="Findeiss S."/>
            <person name="Freyhult E."/>
            <person name="Fulton L."/>
            <person name="Fulton R."/>
            <person name="Garcia A.C."/>
            <person name="Gardiner A."/>
            <person name="Garfield D.A."/>
            <person name="Garvin B.E."/>
            <person name="Gibson G."/>
            <person name="Gilbert D."/>
            <person name="Gnerre S."/>
            <person name="Godfrey J."/>
            <person name="Good R."/>
            <person name="Gotea V."/>
            <person name="Gravely B."/>
            <person name="Greenberg A.J."/>
            <person name="Griffiths-Jones S."/>
            <person name="Gross S."/>
            <person name="Guigo R."/>
            <person name="Gustafson E.A."/>
            <person name="Haerty W."/>
            <person name="Hahn M.W."/>
            <person name="Halligan D.L."/>
            <person name="Halpern A.L."/>
            <person name="Halter G.M."/>
            <person name="Han M.V."/>
            <person name="Heger A."/>
            <person name="Hillier L."/>
            <person name="Hinrichs A.S."/>
            <person name="Holmes I."/>
            <person name="Hoskins R.A."/>
            <person name="Hubisz M.J."/>
            <person name="Hultmark D."/>
            <person name="Huntley M.A."/>
            <person name="Jaffe D.B."/>
            <person name="Jagadeeshan S."/>
            <person name="Jeck W.R."/>
            <person name="Johnson J."/>
            <person name="Jones C.D."/>
            <person name="Jordan W.C."/>
            <person name="Karpen G.H."/>
            <person name="Kataoka E."/>
            <person name="Keightley P.D."/>
            <person name="Kheradpour P."/>
            <person name="Kirkness E.F."/>
            <person name="Koerich L.B."/>
            <person name="Kristiansen K."/>
            <person name="Kudrna D."/>
            <person name="Kulathinal R.J."/>
            <person name="Kumar S."/>
            <person name="Kwok R."/>
            <person name="Lander E."/>
            <person name="Langley C.H."/>
            <person name="Lapoint R."/>
            <person name="Lazzaro B.P."/>
            <person name="Lee S.J."/>
            <person name="Levesque L."/>
            <person name="Li R."/>
            <person name="Lin C.F."/>
            <person name="Lin M.F."/>
            <person name="Lindblad-Toh K."/>
            <person name="Llopart A."/>
            <person name="Long M."/>
            <person name="Low L."/>
            <person name="Lozovsky E."/>
            <person name="Lu J."/>
            <person name="Luo M."/>
            <person name="Machado C.A."/>
            <person name="Makalowski W."/>
            <person name="Marzo M."/>
            <person name="Matsuda M."/>
            <person name="Matzkin L."/>
            <person name="McAllister B."/>
            <person name="McBride C.S."/>
            <person name="McKernan B."/>
            <person name="McKernan K."/>
            <person name="Mendez-Lago M."/>
            <person name="Minx P."/>
            <person name="Mollenhauer M.U."/>
            <person name="Montooth K."/>
            <person name="Mount S.M."/>
            <person name="Mu X."/>
            <person name="Myers E."/>
            <person name="Negre B."/>
            <person name="Newfeld S."/>
            <person name="Nielsen R."/>
            <person name="Noor M.A."/>
            <person name="O'Grady P."/>
            <person name="Pachter L."/>
            <person name="Papaceit M."/>
            <person name="Parisi M.J."/>
            <person name="Parisi M."/>
            <person name="Parts L."/>
            <person name="Pedersen J.S."/>
            <person name="Pesole G."/>
            <person name="Phillippy A.M."/>
            <person name="Ponting C.P."/>
            <person name="Pop M."/>
            <person name="Porcelli D."/>
            <person name="Powell J.R."/>
            <person name="Prohaska S."/>
            <person name="Pruitt K."/>
            <person name="Puig M."/>
            <person name="Quesneville H."/>
            <person name="Ram K.R."/>
            <person name="Rand D."/>
            <person name="Rasmussen M.D."/>
            <person name="Reed L.K."/>
            <person name="Reenan R."/>
            <person name="Reily A."/>
            <person name="Remington K.A."/>
            <person name="Rieger T.T."/>
            <person name="Ritchie M.G."/>
            <person name="Robin C."/>
            <person name="Rogers Y.H."/>
            <person name="Rohde C."/>
            <person name="Rozas J."/>
            <person name="Rubenfield M.J."/>
            <person name="Ruiz A."/>
            <person name="Russo S."/>
            <person name="Salzberg S.L."/>
            <person name="Sanchez-Gracia A."/>
            <person name="Saranga D.J."/>
            <person name="Sato H."/>
            <person name="Schaeffer S.W."/>
            <person name="Schatz M.C."/>
            <person name="Schlenke T."/>
            <person name="Schwartz R."/>
            <person name="Segarra C."/>
            <person name="Singh R.S."/>
            <person name="Sirot L."/>
            <person name="Sirota M."/>
            <person name="Sisneros N.B."/>
            <person name="Smith C.D."/>
            <person name="Smith T.F."/>
            <person name="Spieth J."/>
            <person name="Stage D.E."/>
            <person name="Stark A."/>
            <person name="Stephan W."/>
            <person name="Strausberg R.L."/>
            <person name="Strempel S."/>
            <person name="Sturgill D."/>
            <person name="Sutton G."/>
            <person name="Sutton G.G."/>
            <person name="Tao W."/>
            <person name="Teichmann S."/>
            <person name="Tobari Y.N."/>
            <person name="Tomimura Y."/>
            <person name="Tsolas J.M."/>
            <person name="Valente V.L."/>
            <person name="Venter E."/>
            <person name="Venter J.C."/>
            <person name="Vicario S."/>
            <person name="Vieira F.G."/>
            <person name="Vilella A.J."/>
            <person name="Villasante A."/>
            <person name="Walenz B."/>
            <person name="Wang J."/>
            <person name="Wasserman M."/>
            <person name="Watts T."/>
            <person name="Wilson D."/>
            <person name="Wilson R.K."/>
            <person name="Wing R.A."/>
            <person name="Wolfner M.F."/>
            <person name="Wong A."/>
            <person name="Wong G.K."/>
            <person name="Wu C.I."/>
            <person name="Wu G."/>
            <person name="Yamamoto D."/>
            <person name="Yang H.P."/>
            <person name="Yang S.P."/>
            <person name="Yorke J.A."/>
            <person name="Yoshida K."/>
            <person name="Zdobnov E."/>
            <person name="Zhang P."/>
            <person name="Zhang Y."/>
            <person name="Zimin A.V."/>
            <person name="Baldwin J."/>
            <person name="Abdouelleil A."/>
            <person name="Abdulkadir J."/>
            <person name="Abebe A."/>
            <person name="Abera B."/>
            <person name="Abreu J."/>
            <person name="Acer S.C."/>
            <person name="Aftuck L."/>
            <person name="Alexander A."/>
            <person name="An P."/>
            <person name="Anderson E."/>
            <person name="Anderson S."/>
            <person name="Arachi H."/>
            <person name="Azer M."/>
            <person name="Bachantsang P."/>
            <person name="Barry A."/>
            <person name="Bayul T."/>
            <person name="Berlin A."/>
            <person name="Bessette D."/>
            <person name="Bloom T."/>
            <person name="Blye J."/>
            <person name="Boguslavskiy L."/>
            <person name="Bonnet C."/>
            <person name="Boukhgalter B."/>
            <person name="Bourzgui I."/>
            <person name="Brown A."/>
            <person name="Cahill P."/>
            <person name="Channer S."/>
            <person name="Cheshatsang Y."/>
            <person name="Chuda L."/>
            <person name="Citroen M."/>
            <person name="Collymore A."/>
            <person name="Cooke P."/>
            <person name="Costello M."/>
            <person name="D'Aco K."/>
            <person name="Daza R."/>
            <person name="De Haan G."/>
            <person name="DeGray S."/>
            <person name="DeMaso C."/>
            <person name="Dhargay N."/>
            <person name="Dooley K."/>
            <person name="Dooley E."/>
            <person name="Doricent M."/>
            <person name="Dorje P."/>
            <person name="Dorjee K."/>
            <person name="Dupes A."/>
            <person name="Elong R."/>
            <person name="Falk J."/>
            <person name="Farina A."/>
            <person name="Faro S."/>
            <person name="Ferguson D."/>
            <person name="Fisher S."/>
            <person name="Foley C.D."/>
            <person name="Franke A."/>
            <person name="Friedrich D."/>
            <person name="Gadbois L."/>
            <person name="Gearin G."/>
            <person name="Gearin C.R."/>
            <person name="Giannoukos G."/>
            <person name="Goode T."/>
            <person name="Graham J."/>
            <person name="Grandbois E."/>
            <person name="Grewal S."/>
            <person name="Gyaltsen K."/>
            <person name="Hafez N."/>
            <person name="Hagos B."/>
            <person name="Hall J."/>
            <person name="Henson C."/>
            <person name="Hollinger A."/>
            <person name="Honan T."/>
            <person name="Huard M.D."/>
            <person name="Hughes L."/>
            <person name="Hurhula B."/>
            <person name="Husby M.E."/>
            <person name="Kamat A."/>
            <person name="Kanga B."/>
            <person name="Kashin S."/>
            <person name="Khazanovich D."/>
            <person name="Kisner P."/>
            <person name="Lance K."/>
            <person name="Lara M."/>
            <person name="Lee W."/>
            <person name="Lennon N."/>
            <person name="Letendre F."/>
            <person name="LeVine R."/>
            <person name="Lipovsky A."/>
            <person name="Liu X."/>
            <person name="Liu J."/>
            <person name="Liu S."/>
            <person name="Lokyitsang T."/>
            <person name="Lokyitsang Y."/>
            <person name="Lubonja R."/>
            <person name="Lui A."/>
            <person name="MacDonald P."/>
            <person name="Magnisalis V."/>
            <person name="Maru K."/>
            <person name="Matthews C."/>
            <person name="McCusker W."/>
            <person name="McDonough S."/>
            <person name="Mehta T."/>
            <person name="Meldrim J."/>
            <person name="Meneus L."/>
            <person name="Mihai O."/>
            <person name="Mihalev A."/>
            <person name="Mihova T."/>
            <person name="Mittelman R."/>
            <person name="Mlenga V."/>
            <person name="Montmayeur A."/>
            <person name="Mulrain L."/>
            <person name="Navidi A."/>
            <person name="Naylor J."/>
            <person name="Negash T."/>
            <person name="Nguyen T."/>
            <person name="Nguyen N."/>
            <person name="Nicol R."/>
            <person name="Norbu C."/>
            <person name="Norbu N."/>
            <person name="Novod N."/>
            <person name="O'Neill B."/>
            <person name="Osman S."/>
            <person name="Markiewicz E."/>
            <person name="Oyono O.L."/>
            <person name="Patti C."/>
            <person name="Phunkhang P."/>
            <person name="Pierre F."/>
            <person name="Priest M."/>
            <person name="Raghuraman S."/>
            <person name="Rege F."/>
            <person name="Reyes R."/>
            <person name="Rise C."/>
            <person name="Rogov P."/>
            <person name="Ross K."/>
            <person name="Ryan E."/>
            <person name="Settipalli S."/>
            <person name="Shea T."/>
            <person name="Sherpa N."/>
            <person name="Shi L."/>
            <person name="Shih D."/>
            <person name="Sparrow T."/>
            <person name="Spaulding J."/>
            <person name="Stalker J."/>
            <person name="Stange-Thomann N."/>
            <person name="Stavropoulos S."/>
            <person name="Stone C."/>
            <person name="Strader C."/>
            <person name="Tesfaye S."/>
            <person name="Thomson T."/>
            <person name="Thoulutsang Y."/>
            <person name="Thoulutsang D."/>
            <person name="Topham K."/>
            <person name="Topping I."/>
            <person name="Tsamla T."/>
            <person name="Vassiliev H."/>
            <person name="Vo A."/>
            <person name="Wangchuk T."/>
            <person name="Wangdi T."/>
            <person name="Weiand M."/>
            <person name="Wilkinson J."/>
            <person name="Wilson A."/>
            <person name="Yadav S."/>
            <person name="Young G."/>
            <person name="Yu Q."/>
            <person name="Zembek L."/>
            <person name="Zhong D."/>
            <person name="Zimmer A."/>
            <person name="Zwirko Z."/>
            <person name="Jaffe D.B."/>
            <person name="Alvarez P."/>
            <person name="Brockman W."/>
            <person name="Butler J."/>
            <person name="Chin C."/>
            <person name="Gnerre S."/>
            <person name="Grabherr M."/>
            <person name="Kleber M."/>
            <person name="Mauceli E."/>
            <person name="MacCallum I."/>
        </authorList>
    </citation>
    <scope>NUCLEOTIDE SEQUENCE [LARGE SCALE GENOMIC DNA]</scope>
    <source>
        <strain evidence="10">white501</strain>
    </source>
</reference>
<dbReference type="OMA" id="MERDVNF"/>
<evidence type="ECO:0000259" key="8">
    <source>
        <dbReference type="PROSITE" id="PS51511"/>
    </source>
</evidence>
<dbReference type="GO" id="GO:0030139">
    <property type="term" value="C:endocytic vesicle"/>
    <property type="evidence" value="ECO:0007669"/>
    <property type="project" value="TreeGrafter"/>
</dbReference>
<evidence type="ECO:0000256" key="6">
    <source>
        <dbReference type="ARBA" id="ARBA00023054"/>
    </source>
</evidence>
<dbReference type="FunFam" id="1.20.5.2440:FF:000003">
    <property type="entry name" value="Nuclear fallout, isoform D"/>
    <property type="match status" value="1"/>
</dbReference>
<evidence type="ECO:0000256" key="7">
    <source>
        <dbReference type="ARBA" id="ARBA00023136"/>
    </source>
</evidence>
<dbReference type="SUPFAM" id="SSF144270">
    <property type="entry name" value="Eferin C-derminal domain-like"/>
    <property type="match status" value="1"/>
</dbReference>
<dbReference type="Proteomes" id="UP000000304">
    <property type="component" value="Chromosome 3L"/>
</dbReference>
<keyword evidence="6" id="KW-0175">Coiled coil</keyword>
<proteinExistence type="predicted"/>
<dbReference type="GO" id="GO:0032456">
    <property type="term" value="P:endocytic recycling"/>
    <property type="evidence" value="ECO:0007669"/>
    <property type="project" value="TreeGrafter"/>
</dbReference>
<dbReference type="GO" id="GO:0055038">
    <property type="term" value="C:recycling endosome membrane"/>
    <property type="evidence" value="ECO:0007669"/>
    <property type="project" value="UniProtKB-SubCell"/>
</dbReference>
<dbReference type="AlphaFoldDB" id="B4QJY9"/>
<keyword evidence="5" id="KW-0967">Endosome</keyword>
<evidence type="ECO:0000256" key="3">
    <source>
        <dbReference type="ARBA" id="ARBA00004654"/>
    </source>
</evidence>
<dbReference type="Pfam" id="PF09457">
    <property type="entry name" value="RBD-FIP"/>
    <property type="match status" value="1"/>
</dbReference>
<keyword evidence="4" id="KW-0813">Transport</keyword>
<keyword evidence="10" id="KW-1185">Reference proteome</keyword>
<dbReference type="PANTHER" id="PTHR15726:SF7">
    <property type="entry name" value="NUCLEAR FALLOUT, ISOFORM J"/>
    <property type="match status" value="1"/>
</dbReference>
<comment type="subcellular location">
    <subcellularLocation>
        <location evidence="2">Cleavage furrow</location>
    </subcellularLocation>
    <subcellularLocation>
        <location evidence="1">Midbody</location>
    </subcellularLocation>
    <subcellularLocation>
        <location evidence="3">Recycling endosome membrane</location>
        <topology evidence="3">Peripheral membrane protein</topology>
    </subcellularLocation>
</comment>
<dbReference type="InterPro" id="IPR037245">
    <property type="entry name" value="FIP-RBD_C_sf"/>
</dbReference>
<sequence>MLQKNPTLEEQNEELQATMLTNQATMLTNGVEQGRHLLNGTLNSLAQELEEMSQAQLQQAFQEKEDENVRLKHYIDTILLNIVENYPQLLEVKPMERK</sequence>
<dbReference type="PROSITE" id="PS51511">
    <property type="entry name" value="FIP_RBD"/>
    <property type="match status" value="1"/>
</dbReference>
<evidence type="ECO:0000256" key="4">
    <source>
        <dbReference type="ARBA" id="ARBA00022448"/>
    </source>
</evidence>
<dbReference type="InterPro" id="IPR019018">
    <property type="entry name" value="Rab-bd_FIP-RBD"/>
</dbReference>
<dbReference type="Gene3D" id="1.20.5.2440">
    <property type="match status" value="1"/>
</dbReference>
<dbReference type="STRING" id="7240.B4QJY9"/>
<organism evidence="9 10">
    <name type="scientific">Drosophila simulans</name>
    <name type="common">Fruit fly</name>
    <dbReference type="NCBI Taxonomy" id="7240"/>
    <lineage>
        <taxon>Eukaryota</taxon>
        <taxon>Metazoa</taxon>
        <taxon>Ecdysozoa</taxon>
        <taxon>Arthropoda</taxon>
        <taxon>Hexapoda</taxon>
        <taxon>Insecta</taxon>
        <taxon>Pterygota</taxon>
        <taxon>Neoptera</taxon>
        <taxon>Endopterygota</taxon>
        <taxon>Diptera</taxon>
        <taxon>Brachycera</taxon>
        <taxon>Muscomorpha</taxon>
        <taxon>Ephydroidea</taxon>
        <taxon>Drosophilidae</taxon>
        <taxon>Drosophila</taxon>
        <taxon>Sophophora</taxon>
    </lineage>
</organism>
<dbReference type="HOGENOM" id="CLU_2335872_0_0_1"/>
<name>B4QJY9_DROSI</name>
<dbReference type="GO" id="GO:0032465">
    <property type="term" value="P:regulation of cytokinesis"/>
    <property type="evidence" value="ECO:0007669"/>
    <property type="project" value="TreeGrafter"/>
</dbReference>
<evidence type="ECO:0000256" key="5">
    <source>
        <dbReference type="ARBA" id="ARBA00022753"/>
    </source>
</evidence>
<evidence type="ECO:0000313" key="10">
    <source>
        <dbReference type="Proteomes" id="UP000000304"/>
    </source>
</evidence>
<dbReference type="GO" id="GO:0030496">
    <property type="term" value="C:midbody"/>
    <property type="evidence" value="ECO:0007669"/>
    <property type="project" value="UniProtKB-SubCell"/>
</dbReference>
<feature type="domain" description="FIP-RBD" evidence="8">
    <location>
        <begin position="31"/>
        <end position="93"/>
    </location>
</feature>
<accession>B4QJY9</accession>
<evidence type="ECO:0000313" key="9">
    <source>
        <dbReference type="EMBL" id="EDX10427.1"/>
    </source>
</evidence>
<gene>
    <name evidence="9" type="primary">Dsim\GD14486</name>
    <name evidence="9" type="ORF">Dsim_GD14486</name>
</gene>
<evidence type="ECO:0000256" key="2">
    <source>
        <dbReference type="ARBA" id="ARBA00004626"/>
    </source>
</evidence>
<evidence type="ECO:0000256" key="1">
    <source>
        <dbReference type="ARBA" id="ARBA00004214"/>
    </source>
</evidence>